<accession>A0A0R2SC99</accession>
<dbReference type="Pfam" id="PF07726">
    <property type="entry name" value="AAA_3"/>
    <property type="match status" value="1"/>
</dbReference>
<dbReference type="Gene3D" id="3.40.50.300">
    <property type="entry name" value="P-loop containing nucleotide triphosphate hydrolases"/>
    <property type="match status" value="1"/>
</dbReference>
<evidence type="ECO:0000313" key="7">
    <source>
        <dbReference type="Proteomes" id="UP000051934"/>
    </source>
</evidence>
<dbReference type="EMBL" id="LIBB01000065">
    <property type="protein sequence ID" value="KRO72487.1"/>
    <property type="molecule type" value="Genomic_DNA"/>
</dbReference>
<evidence type="ECO:0000256" key="2">
    <source>
        <dbReference type="ARBA" id="ARBA00022840"/>
    </source>
</evidence>
<dbReference type="Proteomes" id="UP000051934">
    <property type="component" value="Unassembled WGS sequence"/>
</dbReference>
<dbReference type="SUPFAM" id="SSF52540">
    <property type="entry name" value="P-loop containing nucleoside triphosphate hydrolases"/>
    <property type="match status" value="1"/>
</dbReference>
<dbReference type="PIRSF" id="PIRSF002849">
    <property type="entry name" value="AAA_ATPase_chaperone_MoxR_prd"/>
    <property type="match status" value="1"/>
</dbReference>
<keyword evidence="2" id="KW-0067">ATP-binding</keyword>
<dbReference type="PANTHER" id="PTHR42759:SF1">
    <property type="entry name" value="MAGNESIUM-CHELATASE SUBUNIT CHLD"/>
    <property type="match status" value="1"/>
</dbReference>
<comment type="similarity">
    <text evidence="3">Belongs to the MoxR family.</text>
</comment>
<dbReference type="GO" id="GO:0005524">
    <property type="term" value="F:ATP binding"/>
    <property type="evidence" value="ECO:0007669"/>
    <property type="project" value="UniProtKB-KW"/>
</dbReference>
<evidence type="ECO:0000256" key="3">
    <source>
        <dbReference type="ARBA" id="ARBA00061607"/>
    </source>
</evidence>
<dbReference type="InterPro" id="IPR027417">
    <property type="entry name" value="P-loop_NTPase"/>
</dbReference>
<dbReference type="Pfam" id="PF17863">
    <property type="entry name" value="AAA_lid_2"/>
    <property type="match status" value="1"/>
</dbReference>
<dbReference type="CDD" id="cd00009">
    <property type="entry name" value="AAA"/>
    <property type="match status" value="1"/>
</dbReference>
<proteinExistence type="inferred from homology"/>
<dbReference type="GO" id="GO:0016887">
    <property type="term" value="F:ATP hydrolysis activity"/>
    <property type="evidence" value="ECO:0007669"/>
    <property type="project" value="InterPro"/>
</dbReference>
<evidence type="ECO:0000259" key="4">
    <source>
        <dbReference type="Pfam" id="PF07726"/>
    </source>
</evidence>
<dbReference type="PANTHER" id="PTHR42759">
    <property type="entry name" value="MOXR FAMILY PROTEIN"/>
    <property type="match status" value="1"/>
</dbReference>
<dbReference type="InterPro" id="IPR011703">
    <property type="entry name" value="ATPase_AAA-3"/>
</dbReference>
<dbReference type="FunFam" id="3.40.50.300:FF:000640">
    <property type="entry name" value="MoxR family ATPase"/>
    <property type="match status" value="1"/>
</dbReference>
<dbReference type="Gene3D" id="1.10.8.80">
    <property type="entry name" value="Magnesium chelatase subunit I, C-Terminal domain"/>
    <property type="match status" value="1"/>
</dbReference>
<name>A0A0R2SC99_9GAMM</name>
<dbReference type="InterPro" id="IPR041628">
    <property type="entry name" value="ChlI/MoxR_AAA_lid"/>
</dbReference>
<protein>
    <submittedName>
        <fullName evidence="6">AAA family ATPase</fullName>
    </submittedName>
</protein>
<dbReference type="AlphaFoldDB" id="A0A0R2SC99"/>
<keyword evidence="1" id="KW-0547">Nucleotide-binding</keyword>
<feature type="domain" description="ATPase AAA-3" evidence="4">
    <location>
        <begin position="35"/>
        <end position="167"/>
    </location>
</feature>
<evidence type="ECO:0000256" key="1">
    <source>
        <dbReference type="ARBA" id="ARBA00022741"/>
    </source>
</evidence>
<evidence type="ECO:0000313" key="6">
    <source>
        <dbReference type="EMBL" id="KRO72487.1"/>
    </source>
</evidence>
<sequence length="321" mass="35273">MQEGHQQIVAEIRKVIVGQEAVVDELLIALFSGGHCLVTGVPGLAKTLLIKTVADILQVNFSRIQFTPDLMPADVVGAEIVEEKDGKRGLNFVKGPIFTNILLADEINRTPPKTQSSLLEAMEERQVTAAGVTYPMAKPFFVLATQNPIELEGTYPLPEAQLDRFMFKIELKYLSEADEVAVVANTTQTRDTALAHPLSGEDILEFQRIARQVPAAEAVIQYAVRLVHSSRPQSDVAPQFIKDWVSWGAGIRASQNLILAGKVRALLHGRYNVSFGDVRALAPSVLRHRVLLNFHAEAERITTDTVIARLLEEVPEPSSGL</sequence>
<comment type="caution">
    <text evidence="6">The sequence shown here is derived from an EMBL/GenBank/DDBJ whole genome shotgun (WGS) entry which is preliminary data.</text>
</comment>
<evidence type="ECO:0000259" key="5">
    <source>
        <dbReference type="Pfam" id="PF17863"/>
    </source>
</evidence>
<organism evidence="6 7">
    <name type="scientific">OM182 bacterium BACL3 MAG-120507-bin80</name>
    <dbReference type="NCBI Taxonomy" id="1655577"/>
    <lineage>
        <taxon>Bacteria</taxon>
        <taxon>Pseudomonadati</taxon>
        <taxon>Pseudomonadota</taxon>
        <taxon>Gammaproteobacteria</taxon>
        <taxon>OMG group</taxon>
        <taxon>OM182 clade</taxon>
    </lineage>
</organism>
<gene>
    <name evidence="6" type="ORF">ABR69_06135</name>
</gene>
<feature type="domain" description="ChlI/MoxR AAA lid" evidence="5">
    <location>
        <begin position="246"/>
        <end position="308"/>
    </location>
</feature>
<reference evidence="6 7" key="1">
    <citation type="submission" date="2015-10" db="EMBL/GenBank/DDBJ databases">
        <title>Metagenome-Assembled Genomes uncover a global brackish microbiome.</title>
        <authorList>
            <person name="Hugerth L.W."/>
            <person name="Larsson J."/>
            <person name="Alneberg J."/>
            <person name="Lindh M.V."/>
            <person name="Legrand C."/>
            <person name="Pinhassi J."/>
            <person name="Andersson A.F."/>
        </authorList>
    </citation>
    <scope>NUCLEOTIDE SEQUENCE [LARGE SCALE GENOMIC DNA]</scope>
    <source>
        <strain evidence="6">BACL4 MAG-120507-bin80</strain>
    </source>
</reference>
<dbReference type="InterPro" id="IPR050764">
    <property type="entry name" value="CbbQ/NirQ/NorQ/GpvN"/>
</dbReference>